<proteinExistence type="inferred from homology"/>
<comment type="similarity">
    <text evidence="2">Belongs to the 2H phosphoesterase superfamily. ThpR family.</text>
</comment>
<dbReference type="EC" id="3.1.4.58" evidence="2"/>
<evidence type="ECO:0000313" key="4">
    <source>
        <dbReference type="Proteomes" id="UP001596977"/>
    </source>
</evidence>
<name>A0ABW3H8R2_9SPHN</name>
<comment type="caution">
    <text evidence="3">The sequence shown here is derived from an EMBL/GenBank/DDBJ whole genome shotgun (WGS) entry which is preliminary data.</text>
</comment>
<comment type="catalytic activity">
    <reaction evidence="2">
        <text>a 3'-end 2',3'-cyclophospho-ribonucleotide-RNA + H2O = a 3'-end 2'-phospho-ribonucleotide-RNA + H(+)</text>
        <dbReference type="Rhea" id="RHEA:11828"/>
        <dbReference type="Rhea" id="RHEA-COMP:10464"/>
        <dbReference type="Rhea" id="RHEA-COMP:17353"/>
        <dbReference type="ChEBI" id="CHEBI:15377"/>
        <dbReference type="ChEBI" id="CHEBI:15378"/>
        <dbReference type="ChEBI" id="CHEBI:83064"/>
        <dbReference type="ChEBI" id="CHEBI:173113"/>
        <dbReference type="EC" id="3.1.4.58"/>
    </reaction>
</comment>
<dbReference type="NCBIfam" id="TIGR02258">
    <property type="entry name" value="2_5_ligase"/>
    <property type="match status" value="1"/>
</dbReference>
<feature type="active site" description="Proton acceptor" evidence="2">
    <location>
        <position position="121"/>
    </location>
</feature>
<keyword evidence="1 2" id="KW-0378">Hydrolase</keyword>
<accession>A0ABW3H8R2</accession>
<dbReference type="Gene3D" id="3.90.1140.10">
    <property type="entry name" value="Cyclic phosphodiesterase"/>
    <property type="match status" value="1"/>
</dbReference>
<reference evidence="4" key="1">
    <citation type="journal article" date="2019" name="Int. J. Syst. Evol. Microbiol.">
        <title>The Global Catalogue of Microorganisms (GCM) 10K type strain sequencing project: providing services to taxonomists for standard genome sequencing and annotation.</title>
        <authorList>
            <consortium name="The Broad Institute Genomics Platform"/>
            <consortium name="The Broad Institute Genome Sequencing Center for Infectious Disease"/>
            <person name="Wu L."/>
            <person name="Ma J."/>
        </authorList>
    </citation>
    <scope>NUCLEOTIDE SEQUENCE [LARGE SCALE GENOMIC DNA]</scope>
    <source>
        <strain evidence="4">CCUG 62982</strain>
    </source>
</reference>
<dbReference type="InterPro" id="IPR009097">
    <property type="entry name" value="Cyclic_Pdiesterase"/>
</dbReference>
<dbReference type="Pfam" id="PF13563">
    <property type="entry name" value="2_5_RNA_ligase2"/>
    <property type="match status" value="1"/>
</dbReference>
<keyword evidence="4" id="KW-1185">Reference proteome</keyword>
<organism evidence="3 4">
    <name type="scientific">Sphingomonas canadensis</name>
    <dbReference type="NCBI Taxonomy" id="1219257"/>
    <lineage>
        <taxon>Bacteria</taxon>
        <taxon>Pseudomonadati</taxon>
        <taxon>Pseudomonadota</taxon>
        <taxon>Alphaproteobacteria</taxon>
        <taxon>Sphingomonadales</taxon>
        <taxon>Sphingomonadaceae</taxon>
        <taxon>Sphingomonas</taxon>
    </lineage>
</organism>
<evidence type="ECO:0000256" key="2">
    <source>
        <dbReference type="HAMAP-Rule" id="MF_01940"/>
    </source>
</evidence>
<comment type="function">
    <text evidence="2">Hydrolyzes RNA 2',3'-cyclic phosphodiester to an RNA 2'-phosphomonoester.</text>
</comment>
<gene>
    <name evidence="3" type="primary">thpR</name>
    <name evidence="3" type="ORF">ACFQ1E_15820</name>
</gene>
<protein>
    <recommendedName>
        <fullName evidence="2">RNA 2',3'-cyclic phosphodiesterase</fullName>
        <shortName evidence="2">RNA 2',3'-CPDase</shortName>
        <ecNumber evidence="2">3.1.4.58</ecNumber>
    </recommendedName>
</protein>
<dbReference type="InterPro" id="IPR004175">
    <property type="entry name" value="RNA_CPDase"/>
</dbReference>
<dbReference type="PANTHER" id="PTHR35561:SF1">
    <property type="entry name" value="RNA 2',3'-CYCLIC PHOSPHODIESTERASE"/>
    <property type="match status" value="1"/>
</dbReference>
<dbReference type="HAMAP" id="MF_01940">
    <property type="entry name" value="RNA_CPDase"/>
    <property type="match status" value="1"/>
</dbReference>
<evidence type="ECO:0000313" key="3">
    <source>
        <dbReference type="EMBL" id="MFD0947810.1"/>
    </source>
</evidence>
<feature type="active site" description="Proton donor" evidence="2">
    <location>
        <position position="37"/>
    </location>
</feature>
<sequence length="177" mass="19176">MHRLFLGLRPPGAIRARLLSLMGGIPGARWQEDDQLHVTVRFIGAVDRPAAEDAVAAIDALRLPAAEAALCGTGAFDTRGRLNSVWAGLSPREPLERLHRKVDQALARMGLEPERRAYLPHITLARLNAPPEAAAAFLAAHAALASDPFAFDRLILFESRLGHGAARYEPVADWPLG</sequence>
<dbReference type="Proteomes" id="UP001596977">
    <property type="component" value="Unassembled WGS sequence"/>
</dbReference>
<dbReference type="RefSeq" id="WP_264945332.1">
    <property type="nucleotide sequence ID" value="NZ_JAPDRA010000008.1"/>
</dbReference>
<dbReference type="PANTHER" id="PTHR35561">
    <property type="entry name" value="RNA 2',3'-CYCLIC PHOSPHODIESTERASE"/>
    <property type="match status" value="1"/>
</dbReference>
<evidence type="ECO:0000256" key="1">
    <source>
        <dbReference type="ARBA" id="ARBA00022801"/>
    </source>
</evidence>
<dbReference type="EMBL" id="JBHTJG010000008">
    <property type="protein sequence ID" value="MFD0947810.1"/>
    <property type="molecule type" value="Genomic_DNA"/>
</dbReference>
<feature type="short sequence motif" description="HXTX 2" evidence="2">
    <location>
        <begin position="121"/>
        <end position="124"/>
    </location>
</feature>
<feature type="short sequence motif" description="HXTX 1" evidence="2">
    <location>
        <begin position="37"/>
        <end position="40"/>
    </location>
</feature>
<dbReference type="SUPFAM" id="SSF55144">
    <property type="entry name" value="LigT-like"/>
    <property type="match status" value="1"/>
</dbReference>